<name>A0A5M3T5B3_LIMPL</name>
<organism evidence="1 2">
    <name type="scientific">Limnospira platensis NIES-46</name>
    <dbReference type="NCBI Taxonomy" id="1236695"/>
    <lineage>
        <taxon>Bacteria</taxon>
        <taxon>Bacillati</taxon>
        <taxon>Cyanobacteriota</taxon>
        <taxon>Cyanophyceae</taxon>
        <taxon>Oscillatoriophycideae</taxon>
        <taxon>Oscillatoriales</taxon>
        <taxon>Sirenicapillariaceae</taxon>
        <taxon>Limnospira</taxon>
    </lineage>
</organism>
<keyword evidence="1" id="KW-0418">Kinase</keyword>
<dbReference type="InterPro" id="IPR036890">
    <property type="entry name" value="HATPase_C_sf"/>
</dbReference>
<keyword evidence="1" id="KW-0808">Transferase</keyword>
<dbReference type="Proteomes" id="UP000326169">
    <property type="component" value="Unassembled WGS sequence"/>
</dbReference>
<evidence type="ECO:0000313" key="2">
    <source>
        <dbReference type="Proteomes" id="UP000326169"/>
    </source>
</evidence>
<dbReference type="EMBL" id="BIMW01000034">
    <property type="protein sequence ID" value="GCE92689.1"/>
    <property type="molecule type" value="Genomic_DNA"/>
</dbReference>
<protein>
    <submittedName>
        <fullName evidence="1">Integral membrane sensor signal transduction histidine kinase</fullName>
    </submittedName>
</protein>
<evidence type="ECO:0000313" key="1">
    <source>
        <dbReference type="EMBL" id="GCE92689.1"/>
    </source>
</evidence>
<keyword evidence="2" id="KW-1185">Reference proteome</keyword>
<sequence length="89" mass="10150">MQEVPAPEIYVLGNESQLYRLVSNLIANAIQYTRHSRGSGCEFNGARSHGFNYSPRYRDWHGRSPPQLEFLRDFIGWIAIALAQLGEPD</sequence>
<dbReference type="SUPFAM" id="SSF55874">
    <property type="entry name" value="ATPase domain of HSP90 chaperone/DNA topoisomerase II/histidine kinase"/>
    <property type="match status" value="1"/>
</dbReference>
<reference evidence="1 2" key="1">
    <citation type="journal article" date="2019" name="J Genomics">
        <title>The Draft Genome of a Hydrogen-producing Cyanobacterium, Arthrospira platensis NIES-46.</title>
        <authorList>
            <person name="Suzuki S."/>
            <person name="Yamaguchi H."/>
            <person name="Kawachi M."/>
        </authorList>
    </citation>
    <scope>NUCLEOTIDE SEQUENCE [LARGE SCALE GENOMIC DNA]</scope>
    <source>
        <strain evidence="1 2">NIES-46</strain>
    </source>
</reference>
<dbReference type="GO" id="GO:0016301">
    <property type="term" value="F:kinase activity"/>
    <property type="evidence" value="ECO:0007669"/>
    <property type="project" value="UniProtKB-KW"/>
</dbReference>
<gene>
    <name evidence="1" type="ORF">NIES46_07300</name>
</gene>
<proteinExistence type="predicted"/>
<comment type="caution">
    <text evidence="1">The sequence shown here is derived from an EMBL/GenBank/DDBJ whole genome shotgun (WGS) entry which is preliminary data.</text>
</comment>
<accession>A0A5M3T5B3</accession>